<feature type="binding site" evidence="7">
    <location>
        <position position="327"/>
    </location>
    <ligand>
        <name>N-formimidoyl-L-glutamate</name>
        <dbReference type="ChEBI" id="CHEBI:58928"/>
    </ligand>
</feature>
<dbReference type="NCBIfam" id="TIGR01224">
    <property type="entry name" value="hutI"/>
    <property type="match status" value="1"/>
</dbReference>
<dbReference type="InterPro" id="IPR005920">
    <property type="entry name" value="HutI"/>
</dbReference>
<feature type="domain" description="Amidohydrolase-related" evidence="8">
    <location>
        <begin position="227"/>
        <end position="410"/>
    </location>
</feature>
<feature type="binding site" evidence="7">
    <location>
        <position position="252"/>
    </location>
    <ligand>
        <name>4-imidazolone-5-propanoate</name>
        <dbReference type="ChEBI" id="CHEBI:77893"/>
    </ligand>
</feature>
<evidence type="ECO:0000256" key="5">
    <source>
        <dbReference type="ARBA" id="ARBA00022833"/>
    </source>
</evidence>
<dbReference type="FunFam" id="3.20.20.140:FF:000007">
    <property type="entry name" value="Imidazolonepropionase"/>
    <property type="match status" value="1"/>
</dbReference>
<comment type="caution">
    <text evidence="9">The sequence shown here is derived from an EMBL/GenBank/DDBJ whole genome shotgun (WGS) entry which is preliminary data.</text>
</comment>
<feature type="binding site" evidence="7">
    <location>
        <position position="81"/>
    </location>
    <ligand>
        <name>Zn(2+)</name>
        <dbReference type="ChEBI" id="CHEBI:29105"/>
    </ligand>
</feature>
<comment type="similarity">
    <text evidence="7">Belongs to the metallo-dependent hydrolases superfamily. HutI family.</text>
</comment>
<feature type="binding site" evidence="7">
    <location>
        <position position="151"/>
    </location>
    <ligand>
        <name>N-formimidoyl-L-glutamate</name>
        <dbReference type="ChEBI" id="CHEBI:58928"/>
    </ligand>
</feature>
<dbReference type="AlphaFoldDB" id="A0A4Q1CMB7"/>
<evidence type="ECO:0000256" key="4">
    <source>
        <dbReference type="ARBA" id="ARBA00022808"/>
    </source>
</evidence>
<dbReference type="Proteomes" id="UP000290204">
    <property type="component" value="Unassembled WGS sequence"/>
</dbReference>
<keyword evidence="3 7" id="KW-0378">Hydrolase</keyword>
<proteinExistence type="inferred from homology"/>
<reference evidence="9 10" key="1">
    <citation type="submission" date="2019-01" db="EMBL/GenBank/DDBJ databases">
        <title>Lacibacter sp. strain TTM-7.</title>
        <authorList>
            <person name="Chen W.-M."/>
        </authorList>
    </citation>
    <scope>NUCLEOTIDE SEQUENCE [LARGE SCALE GENOMIC DNA]</scope>
    <source>
        <strain evidence="9 10">TTM-7</strain>
    </source>
</reference>
<dbReference type="InterPro" id="IPR006680">
    <property type="entry name" value="Amidohydro-rel"/>
</dbReference>
<dbReference type="EC" id="3.5.2.7" evidence="1 7"/>
<evidence type="ECO:0000256" key="3">
    <source>
        <dbReference type="ARBA" id="ARBA00022801"/>
    </source>
</evidence>
<dbReference type="GO" id="GO:0019556">
    <property type="term" value="P:L-histidine catabolic process to glutamate and formamide"/>
    <property type="evidence" value="ECO:0007669"/>
    <property type="project" value="UniProtKB-UniRule"/>
</dbReference>
<dbReference type="RefSeq" id="WP_129129534.1">
    <property type="nucleotide sequence ID" value="NZ_SDHW01000001.1"/>
</dbReference>
<evidence type="ECO:0000256" key="1">
    <source>
        <dbReference type="ARBA" id="ARBA00012864"/>
    </source>
</evidence>
<feature type="binding site" evidence="7">
    <location>
        <position position="184"/>
    </location>
    <ligand>
        <name>4-imidazolone-5-propanoate</name>
        <dbReference type="ChEBI" id="CHEBI:77893"/>
    </ligand>
</feature>
<evidence type="ECO:0000259" key="8">
    <source>
        <dbReference type="Pfam" id="PF01979"/>
    </source>
</evidence>
<dbReference type="HAMAP" id="MF_00372">
    <property type="entry name" value="HutI"/>
    <property type="match status" value="1"/>
</dbReference>
<dbReference type="OrthoDB" id="9776455at2"/>
<sequence>MTLLVTNIKQLVGVREENVLLRGKELAQLPVIEDAYLLINDGVIAAYGEMKHLGEWANSMEQTFDARGQFVLPAWCDSHTHLVFAGSREEEFVDKIKGVSYEAIAAKGGGILNSAAKLAAMSELELLRLAWSRLEELISLGTGAIEIKSGYGLSVEAELKMLRVIQQLKETSPIPVVSTFLGAHTYPLAYRDDHKGYIDAIINEMLPVIADENLADFVDVFCEKGFFSVEEMEEICKAAMQYGLKPKLHVNQLHSIGGLQKAIELNAVSVDHLETMTNADIADLAQSNVIGTLLPSAAFFLRMPYQPARAIIDAGAAVALASDFNPGSSPSGNMNLVVSMSCIGMKMLPEEAINAATINGAFAMNLEQEVGSITVGKRANLIFTRSIPSLPYLPYAFGSNLIDRVMIGGEFFR</sequence>
<dbReference type="SUPFAM" id="SSF51556">
    <property type="entry name" value="Metallo-dependent hydrolases"/>
    <property type="match status" value="1"/>
</dbReference>
<dbReference type="InterPro" id="IPR011059">
    <property type="entry name" value="Metal-dep_hydrolase_composite"/>
</dbReference>
<dbReference type="GO" id="GO:0008270">
    <property type="term" value="F:zinc ion binding"/>
    <property type="evidence" value="ECO:0007669"/>
    <property type="project" value="UniProtKB-UniRule"/>
</dbReference>
<feature type="binding site" evidence="7">
    <location>
        <position position="151"/>
    </location>
    <ligand>
        <name>4-imidazolone-5-propanoate</name>
        <dbReference type="ChEBI" id="CHEBI:77893"/>
    </ligand>
</feature>
<keyword evidence="2 7" id="KW-0479">Metal-binding</keyword>
<evidence type="ECO:0000256" key="6">
    <source>
        <dbReference type="ARBA" id="ARBA00023004"/>
    </source>
</evidence>
<feature type="binding site" evidence="7">
    <location>
        <position position="249"/>
    </location>
    <ligand>
        <name>Fe(3+)</name>
        <dbReference type="ChEBI" id="CHEBI:29034"/>
    </ligand>
</feature>
<dbReference type="PANTHER" id="PTHR42752">
    <property type="entry name" value="IMIDAZOLONEPROPIONASE"/>
    <property type="match status" value="1"/>
</dbReference>
<feature type="binding site" evidence="7">
    <location>
        <position position="79"/>
    </location>
    <ligand>
        <name>Fe(3+)</name>
        <dbReference type="ChEBI" id="CHEBI:29034"/>
    </ligand>
</feature>
<dbReference type="Gene3D" id="2.30.40.10">
    <property type="entry name" value="Urease, subunit C, domain 1"/>
    <property type="match status" value="1"/>
</dbReference>
<keyword evidence="7" id="KW-0963">Cytoplasm</keyword>
<feature type="binding site" evidence="7">
    <location>
        <position position="325"/>
    </location>
    <ligand>
        <name>N-formimidoyl-L-glutamate</name>
        <dbReference type="ChEBI" id="CHEBI:58928"/>
    </ligand>
</feature>
<feature type="binding site" evidence="7">
    <location>
        <position position="88"/>
    </location>
    <ligand>
        <name>4-imidazolone-5-propanoate</name>
        <dbReference type="ChEBI" id="CHEBI:77893"/>
    </ligand>
</feature>
<dbReference type="SUPFAM" id="SSF51338">
    <property type="entry name" value="Composite domain of metallo-dependent hydrolases"/>
    <property type="match status" value="1"/>
</dbReference>
<dbReference type="Gene3D" id="3.20.20.140">
    <property type="entry name" value="Metal-dependent hydrolases"/>
    <property type="match status" value="1"/>
</dbReference>
<dbReference type="GO" id="GO:0005506">
    <property type="term" value="F:iron ion binding"/>
    <property type="evidence" value="ECO:0007669"/>
    <property type="project" value="UniProtKB-UniRule"/>
</dbReference>
<comment type="pathway">
    <text evidence="7">Amino-acid degradation; L-histidine degradation into L-glutamate; N-formimidoyl-L-glutamate from L-histidine: step 3/3.</text>
</comment>
<name>A0A4Q1CMB7_9BACT</name>
<keyword evidence="10" id="KW-1185">Reference proteome</keyword>
<evidence type="ECO:0000256" key="2">
    <source>
        <dbReference type="ARBA" id="ARBA00022723"/>
    </source>
</evidence>
<feature type="binding site" evidence="7">
    <location>
        <position position="249"/>
    </location>
    <ligand>
        <name>Zn(2+)</name>
        <dbReference type="ChEBI" id="CHEBI:29105"/>
    </ligand>
</feature>
<dbReference type="UniPathway" id="UPA00379">
    <property type="reaction ID" value="UER00551"/>
</dbReference>
<gene>
    <name evidence="7" type="primary">hutI</name>
    <name evidence="9" type="ORF">ESA94_03880</name>
</gene>
<dbReference type="GO" id="GO:0005737">
    <property type="term" value="C:cytoplasm"/>
    <property type="evidence" value="ECO:0007669"/>
    <property type="project" value="UniProtKB-SubCell"/>
</dbReference>
<dbReference type="GO" id="GO:0050480">
    <property type="term" value="F:imidazolonepropionase activity"/>
    <property type="evidence" value="ECO:0007669"/>
    <property type="project" value="UniProtKB-UniRule"/>
</dbReference>
<accession>A0A4Q1CMB7</accession>
<organism evidence="9 10">
    <name type="scientific">Lacibacter luteus</name>
    <dbReference type="NCBI Taxonomy" id="2508719"/>
    <lineage>
        <taxon>Bacteria</taxon>
        <taxon>Pseudomonadati</taxon>
        <taxon>Bacteroidota</taxon>
        <taxon>Chitinophagia</taxon>
        <taxon>Chitinophagales</taxon>
        <taxon>Chitinophagaceae</taxon>
        <taxon>Lacibacter</taxon>
    </lineage>
</organism>
<dbReference type="Pfam" id="PF01979">
    <property type="entry name" value="Amidohydro_1"/>
    <property type="match status" value="1"/>
</dbReference>
<evidence type="ECO:0000256" key="7">
    <source>
        <dbReference type="HAMAP-Rule" id="MF_00372"/>
    </source>
</evidence>
<keyword evidence="5 7" id="KW-0862">Zinc</keyword>
<comment type="function">
    <text evidence="7">Catalyzes the hydrolytic cleavage of the carbon-nitrogen bond in imidazolone-5-propanoate to yield N-formimidoyl-L-glutamate. It is the third step in the universal histidine degradation pathway.</text>
</comment>
<feature type="binding site" evidence="7">
    <location>
        <position position="323"/>
    </location>
    <ligand>
        <name>Zn(2+)</name>
        <dbReference type="ChEBI" id="CHEBI:29105"/>
    </ligand>
</feature>
<dbReference type="GO" id="GO:0019557">
    <property type="term" value="P:L-histidine catabolic process to glutamate and formate"/>
    <property type="evidence" value="ECO:0007669"/>
    <property type="project" value="UniProtKB-UniPathway"/>
</dbReference>
<dbReference type="PANTHER" id="PTHR42752:SF1">
    <property type="entry name" value="IMIDAZOLONEPROPIONASE-RELATED"/>
    <property type="match status" value="1"/>
</dbReference>
<feature type="binding site" evidence="7">
    <location>
        <position position="323"/>
    </location>
    <ligand>
        <name>Fe(3+)</name>
        <dbReference type="ChEBI" id="CHEBI:29034"/>
    </ligand>
</feature>
<feature type="binding site" evidence="7">
    <location>
        <position position="328"/>
    </location>
    <ligand>
        <name>4-imidazolone-5-propanoate</name>
        <dbReference type="ChEBI" id="CHEBI:77893"/>
    </ligand>
</feature>
<keyword evidence="4 7" id="KW-0369">Histidine metabolism</keyword>
<protein>
    <recommendedName>
        <fullName evidence="1 7">Imidazolonepropionase</fullName>
        <ecNumber evidence="1 7">3.5.2.7</ecNumber>
    </recommendedName>
    <alternativeName>
        <fullName evidence="7">Imidazolone-5-propionate hydrolase</fullName>
    </alternativeName>
</protein>
<evidence type="ECO:0000313" key="10">
    <source>
        <dbReference type="Proteomes" id="UP000290204"/>
    </source>
</evidence>
<comment type="catalytic activity">
    <reaction evidence="7">
        <text>4-imidazolone-5-propanoate + H2O = N-formimidoyl-L-glutamate</text>
        <dbReference type="Rhea" id="RHEA:23660"/>
        <dbReference type="ChEBI" id="CHEBI:15377"/>
        <dbReference type="ChEBI" id="CHEBI:58928"/>
        <dbReference type="ChEBI" id="CHEBI:77893"/>
        <dbReference type="EC" id="3.5.2.7"/>
    </reaction>
</comment>
<comment type="subcellular location">
    <subcellularLocation>
        <location evidence="7">Cytoplasm</location>
    </subcellularLocation>
</comment>
<evidence type="ECO:0000313" key="9">
    <source>
        <dbReference type="EMBL" id="RXK62163.1"/>
    </source>
</evidence>
<dbReference type="EMBL" id="SDHW01000001">
    <property type="protein sequence ID" value="RXK62163.1"/>
    <property type="molecule type" value="Genomic_DNA"/>
</dbReference>
<feature type="binding site" evidence="7">
    <location>
        <position position="81"/>
    </location>
    <ligand>
        <name>Fe(3+)</name>
        <dbReference type="ChEBI" id="CHEBI:29034"/>
    </ligand>
</feature>
<comment type="cofactor">
    <cofactor evidence="7">
        <name>Zn(2+)</name>
        <dbReference type="ChEBI" id="CHEBI:29105"/>
    </cofactor>
    <cofactor evidence="7">
        <name>Fe(3+)</name>
        <dbReference type="ChEBI" id="CHEBI:29034"/>
    </cofactor>
    <text evidence="7">Binds 1 zinc or iron ion per subunit.</text>
</comment>
<feature type="binding site" evidence="7">
    <location>
        <position position="79"/>
    </location>
    <ligand>
        <name>Zn(2+)</name>
        <dbReference type="ChEBI" id="CHEBI:29105"/>
    </ligand>
</feature>
<keyword evidence="6 7" id="KW-0408">Iron</keyword>
<dbReference type="InterPro" id="IPR032466">
    <property type="entry name" value="Metal_Hydrolase"/>
</dbReference>